<sequence length="243" mass="28680">MITSIRYRGFSFYYKDNDNKYKEIFDEILAYNFKTVKVLRNIDDTKVSLIDTKYGRYVFKVFAPKTKRNERFLKSFVKGDYYQNLIVETDRVRSAGLTFPNDFYFLAERKIFNYASVFIMLIEYVEGVELNDMPIIPEDVKAEIKASMEKLHALNMLSGDPHRGNFIVSKDGVRIIDLSGKSCTAERKARDRLAMERHLGIANEIKDYGYYSVIYRTKLRKFIKKLKRQSVNHTVKTEPTWIY</sequence>
<protein>
    <submittedName>
        <fullName evidence="1">Lipopolysaccharide core biosynthesis protein</fullName>
        <ecNumber evidence="1">2.7.1.-</ecNumber>
    </submittedName>
</protein>
<reference evidence="1 2" key="1">
    <citation type="submission" date="2019-03" db="EMBL/GenBank/DDBJ databases">
        <authorList>
            <consortium name="Pathogen Informatics"/>
        </authorList>
    </citation>
    <scope>NUCLEOTIDE SEQUENCE [LARGE SCALE GENOMIC DNA]</scope>
    <source>
        <strain evidence="1 2">NCTC9001</strain>
    </source>
</reference>
<dbReference type="EMBL" id="CAADIS010000005">
    <property type="protein sequence ID" value="VFS30513.1"/>
    <property type="molecule type" value="Genomic_DNA"/>
</dbReference>
<dbReference type="InterPro" id="IPR011009">
    <property type="entry name" value="Kinase-like_dom_sf"/>
</dbReference>
<dbReference type="GO" id="GO:0016740">
    <property type="term" value="F:transferase activity"/>
    <property type="evidence" value="ECO:0007669"/>
    <property type="project" value="UniProtKB-KW"/>
</dbReference>
<gene>
    <name evidence="1" type="primary">rfaY</name>
    <name evidence="1" type="ORF">NCTC9001_03793</name>
</gene>
<dbReference type="NCBIfam" id="NF007684">
    <property type="entry name" value="PRK10359.1"/>
    <property type="match status" value="1"/>
</dbReference>
<dbReference type="InterPro" id="IPR009330">
    <property type="entry name" value="LipoPS_heptP_kinase"/>
</dbReference>
<dbReference type="SUPFAM" id="SSF56112">
    <property type="entry name" value="Protein kinase-like (PK-like)"/>
    <property type="match status" value="1"/>
</dbReference>
<evidence type="ECO:0000313" key="1">
    <source>
        <dbReference type="EMBL" id="VFS30513.1"/>
    </source>
</evidence>
<keyword evidence="1" id="KW-0808">Transferase</keyword>
<name>A0A484Y626_ECOLX</name>
<dbReference type="EC" id="2.7.1.-" evidence="1"/>
<dbReference type="Pfam" id="PF06176">
    <property type="entry name" value="WaaY"/>
    <property type="match status" value="1"/>
</dbReference>
<accession>A0A484Y626</accession>
<evidence type="ECO:0000313" key="2">
    <source>
        <dbReference type="Proteomes" id="UP000372890"/>
    </source>
</evidence>
<organism evidence="1 2">
    <name type="scientific">Escherichia coli</name>
    <dbReference type="NCBI Taxonomy" id="562"/>
    <lineage>
        <taxon>Bacteria</taxon>
        <taxon>Pseudomonadati</taxon>
        <taxon>Pseudomonadota</taxon>
        <taxon>Gammaproteobacteria</taxon>
        <taxon>Enterobacterales</taxon>
        <taxon>Enterobacteriaceae</taxon>
        <taxon>Escherichia</taxon>
    </lineage>
</organism>
<proteinExistence type="predicted"/>
<dbReference type="Proteomes" id="UP000372890">
    <property type="component" value="Unassembled WGS sequence"/>
</dbReference>
<dbReference type="AlphaFoldDB" id="A0A484Y626"/>